<feature type="compositionally biased region" description="Acidic residues" evidence="1">
    <location>
        <begin position="147"/>
        <end position="156"/>
    </location>
</feature>
<protein>
    <submittedName>
        <fullName evidence="3">Probable serine/threonine-protein kinase DDB_G0281745</fullName>
    </submittedName>
</protein>
<keyword evidence="2" id="KW-1185">Reference proteome</keyword>
<evidence type="ECO:0000256" key="1">
    <source>
        <dbReference type="SAM" id="MobiDB-lite"/>
    </source>
</evidence>
<dbReference type="GeneID" id="109127934"/>
<reference evidence="2" key="1">
    <citation type="journal article" date="2014" name="Nat. Commun.">
        <title>The emerging biofuel crop Camelina sativa retains a highly undifferentiated hexaploid genome structure.</title>
        <authorList>
            <person name="Kagale S."/>
            <person name="Koh C."/>
            <person name="Nixon J."/>
            <person name="Bollina V."/>
            <person name="Clarke W.E."/>
            <person name="Tuteja R."/>
            <person name="Spillane C."/>
            <person name="Robinson S.J."/>
            <person name="Links M.G."/>
            <person name="Clarke C."/>
            <person name="Higgins E.E."/>
            <person name="Huebert T."/>
            <person name="Sharpe A.G."/>
            <person name="Parkin I.A."/>
        </authorList>
    </citation>
    <scope>NUCLEOTIDE SEQUENCE [LARGE SCALE GENOMIC DNA]</scope>
    <source>
        <strain evidence="2">cv. DH55</strain>
    </source>
</reference>
<organism evidence="2 3">
    <name type="scientific">Camelina sativa</name>
    <name type="common">False flax</name>
    <name type="synonym">Myagrum sativum</name>
    <dbReference type="NCBI Taxonomy" id="90675"/>
    <lineage>
        <taxon>Eukaryota</taxon>
        <taxon>Viridiplantae</taxon>
        <taxon>Streptophyta</taxon>
        <taxon>Embryophyta</taxon>
        <taxon>Tracheophyta</taxon>
        <taxon>Spermatophyta</taxon>
        <taxon>Magnoliopsida</taxon>
        <taxon>eudicotyledons</taxon>
        <taxon>Gunneridae</taxon>
        <taxon>Pentapetalae</taxon>
        <taxon>rosids</taxon>
        <taxon>malvids</taxon>
        <taxon>Brassicales</taxon>
        <taxon>Brassicaceae</taxon>
        <taxon>Camelineae</taxon>
        <taxon>Camelina</taxon>
    </lineage>
</organism>
<feature type="compositionally biased region" description="Pro residues" evidence="1">
    <location>
        <begin position="116"/>
        <end position="139"/>
    </location>
</feature>
<evidence type="ECO:0000313" key="3">
    <source>
        <dbReference type="RefSeq" id="XP_019089087.1"/>
    </source>
</evidence>
<proteinExistence type="predicted"/>
<name>A0ABM1QQP9_CAMSA</name>
<keyword evidence="3" id="KW-0418">Kinase</keyword>
<feature type="compositionally biased region" description="Low complexity" evidence="1">
    <location>
        <begin position="24"/>
        <end position="37"/>
    </location>
</feature>
<sequence length="296" mass="33541">MPPKGKTSSRSHGARTATGVRIFNSSNSLSSHSSNPSQRTQFATQSASHSHQSRPSQFPLTTNPAPITSPSPSTHPPSREDPEPRRELTPPGTNPPRRTNPHQLPPHQPQRTNPHQLPPHLPPPHQPPPLQPEQLPPDQPQQNPNHEEEDNGEEGNQEQQNPNVDYYQELLDGLLRLPGREHLPLLSEHPIPGVETLWFNRQKGQLSRAIYGILRRKFDGPYYSWKVTPVNIQERYFMIFARKYNWNIGITELVKAGFLKIAKKRMKGIVSQARRSGVQPPWIETLIVEVLECTNT</sequence>
<feature type="compositionally biased region" description="Polar residues" evidence="1">
    <location>
        <begin position="38"/>
        <end position="60"/>
    </location>
</feature>
<evidence type="ECO:0000313" key="2">
    <source>
        <dbReference type="Proteomes" id="UP000694864"/>
    </source>
</evidence>
<dbReference type="GO" id="GO:0016301">
    <property type="term" value="F:kinase activity"/>
    <property type="evidence" value="ECO:0007669"/>
    <property type="project" value="UniProtKB-KW"/>
</dbReference>
<feature type="region of interest" description="Disordered" evidence="1">
    <location>
        <begin position="1"/>
        <end position="160"/>
    </location>
</feature>
<accession>A0ABM1QQP9</accession>
<dbReference type="Proteomes" id="UP000694864">
    <property type="component" value="Chromosome 12"/>
</dbReference>
<dbReference type="RefSeq" id="XP_019089087.1">
    <property type="nucleotide sequence ID" value="XM_019233542.1"/>
</dbReference>
<reference evidence="3" key="2">
    <citation type="submission" date="2025-08" db="UniProtKB">
        <authorList>
            <consortium name="RefSeq"/>
        </authorList>
    </citation>
    <scope>IDENTIFICATION</scope>
    <source>
        <tissue evidence="3">Leaf</tissue>
    </source>
</reference>
<keyword evidence="3" id="KW-0808">Transferase</keyword>
<feature type="compositionally biased region" description="Basic and acidic residues" evidence="1">
    <location>
        <begin position="77"/>
        <end position="88"/>
    </location>
</feature>
<gene>
    <name evidence="3" type="primary">LOC109127934</name>
</gene>